<evidence type="ECO:0000256" key="5">
    <source>
        <dbReference type="SAM" id="Phobius"/>
    </source>
</evidence>
<gene>
    <name evidence="7" type="ORF">SVUK_LOCUS18262</name>
</gene>
<dbReference type="Gene3D" id="6.10.140.1320">
    <property type="match status" value="1"/>
</dbReference>
<protein>
    <recommendedName>
        <fullName evidence="6">HIG1 domain-containing protein</fullName>
    </recommendedName>
</protein>
<dbReference type="InterPro" id="IPR007667">
    <property type="entry name" value="Hypoxia_induced_domain"/>
</dbReference>
<evidence type="ECO:0000259" key="6">
    <source>
        <dbReference type="PROSITE" id="PS51503"/>
    </source>
</evidence>
<reference evidence="7 8" key="1">
    <citation type="submission" date="2018-11" db="EMBL/GenBank/DDBJ databases">
        <authorList>
            <consortium name="Pathogen Informatics"/>
        </authorList>
    </citation>
    <scope>NUCLEOTIDE SEQUENCE [LARGE SCALE GENOMIC DNA]</scope>
</reference>
<feature type="transmembrane region" description="Helical" evidence="5">
    <location>
        <begin position="31"/>
        <end position="52"/>
    </location>
</feature>
<keyword evidence="3 5" id="KW-1133">Transmembrane helix</keyword>
<dbReference type="Proteomes" id="UP000270094">
    <property type="component" value="Unassembled WGS sequence"/>
</dbReference>
<keyword evidence="8" id="KW-1185">Reference proteome</keyword>
<keyword evidence="2 5" id="KW-0812">Transmembrane</keyword>
<evidence type="ECO:0000313" key="7">
    <source>
        <dbReference type="EMBL" id="VDM83264.1"/>
    </source>
</evidence>
<dbReference type="PROSITE" id="PS51503">
    <property type="entry name" value="HIG1"/>
    <property type="match status" value="1"/>
</dbReference>
<name>A0A3P7JWJ3_STRVU</name>
<dbReference type="OrthoDB" id="6604018at2759"/>
<proteinExistence type="predicted"/>
<evidence type="ECO:0000256" key="3">
    <source>
        <dbReference type="ARBA" id="ARBA00022989"/>
    </source>
</evidence>
<keyword evidence="4 5" id="KW-0472">Membrane</keyword>
<dbReference type="EMBL" id="UYYB01122001">
    <property type="protein sequence ID" value="VDM83264.1"/>
    <property type="molecule type" value="Genomic_DNA"/>
</dbReference>
<sequence length="73" mass="8096">MGLTTLALLGMFRSSFVGDKMRAQKFMQYRIIAQFFTVTALVAGVTIFGVTYKDEEHKKMEKASSAGAVLNKN</sequence>
<accession>A0A3P7JWJ3</accession>
<organism evidence="7 8">
    <name type="scientific">Strongylus vulgaris</name>
    <name type="common">Blood worm</name>
    <dbReference type="NCBI Taxonomy" id="40348"/>
    <lineage>
        <taxon>Eukaryota</taxon>
        <taxon>Metazoa</taxon>
        <taxon>Ecdysozoa</taxon>
        <taxon>Nematoda</taxon>
        <taxon>Chromadorea</taxon>
        <taxon>Rhabditida</taxon>
        <taxon>Rhabditina</taxon>
        <taxon>Rhabditomorpha</taxon>
        <taxon>Strongyloidea</taxon>
        <taxon>Strongylidae</taxon>
        <taxon>Strongylus</taxon>
    </lineage>
</organism>
<evidence type="ECO:0000256" key="1">
    <source>
        <dbReference type="ARBA" id="ARBA00004173"/>
    </source>
</evidence>
<dbReference type="AlphaFoldDB" id="A0A3P7JWJ3"/>
<evidence type="ECO:0000313" key="8">
    <source>
        <dbReference type="Proteomes" id="UP000270094"/>
    </source>
</evidence>
<dbReference type="Pfam" id="PF04588">
    <property type="entry name" value="HIG_1_N"/>
    <property type="match status" value="1"/>
</dbReference>
<evidence type="ECO:0000256" key="4">
    <source>
        <dbReference type="ARBA" id="ARBA00023136"/>
    </source>
</evidence>
<comment type="subcellular location">
    <subcellularLocation>
        <location evidence="1">Mitochondrion</location>
    </subcellularLocation>
</comment>
<dbReference type="GO" id="GO:0005739">
    <property type="term" value="C:mitochondrion"/>
    <property type="evidence" value="ECO:0007669"/>
    <property type="project" value="UniProtKB-SubCell"/>
</dbReference>
<evidence type="ECO:0000256" key="2">
    <source>
        <dbReference type="ARBA" id="ARBA00022692"/>
    </source>
</evidence>
<feature type="domain" description="HIG1" evidence="6">
    <location>
        <begin position="1"/>
        <end position="59"/>
    </location>
</feature>